<reference evidence="2" key="1">
    <citation type="journal article" date="2015" name="J. Biotechnol.">
        <title>Complete genome sequence of Streptomyces ambofaciens ATCC 23877, the spiramycin producer.</title>
        <authorList>
            <person name="Thibessard A."/>
            <person name="Haas D."/>
            <person name="Gerbaud C."/>
            <person name="Aigle B."/>
            <person name="Lautru S."/>
            <person name="Pernodet J.L."/>
            <person name="Leblond P."/>
        </authorList>
    </citation>
    <scope>NUCLEOTIDE SEQUENCE [LARGE SCALE GENOMIC DNA]</scope>
    <source>
        <strain evidence="2">ATCC 23877 / 3486 / DSM 40053 / JCM 4204 / NBRC 12836 / NRRL B-2516</strain>
    </source>
</reference>
<evidence type="ECO:0000313" key="1">
    <source>
        <dbReference type="EMBL" id="AKZ59178.1"/>
    </source>
</evidence>
<proteinExistence type="predicted"/>
<dbReference type="KEGG" id="samb:SAM23877_6133"/>
<gene>
    <name evidence="1" type="ORF">SAM23877_6133</name>
</gene>
<dbReference type="Proteomes" id="UP000061018">
    <property type="component" value="Chromosome"/>
</dbReference>
<accession>A0A0K2B1U6</accession>
<organism evidence="1 2">
    <name type="scientific">Streptomyces ambofaciens (strain ATCC 23877 / 3486 / DSM 40053 / JCM 4204 / NBRC 12836 / NRRL B-2516)</name>
    <dbReference type="NCBI Taxonomy" id="278992"/>
    <lineage>
        <taxon>Bacteria</taxon>
        <taxon>Bacillati</taxon>
        <taxon>Actinomycetota</taxon>
        <taxon>Actinomycetes</taxon>
        <taxon>Kitasatosporales</taxon>
        <taxon>Streptomycetaceae</taxon>
        <taxon>Streptomyces</taxon>
    </lineage>
</organism>
<sequence>MTKREALILTLAGSLATSGIGRYEEHYARAERLVDEVLAEGAHELAEEGRKFVGPRAYLGEPDHVTRYVAGWHDALNRIDPEVSS</sequence>
<protein>
    <submittedName>
        <fullName evidence="1">Uncharacterized protein</fullName>
    </submittedName>
</protein>
<dbReference type="RefSeq" id="WP_053139458.1">
    <property type="nucleotide sequence ID" value="NZ_CP012382.1"/>
</dbReference>
<dbReference type="AlphaFoldDB" id="A0A0K2B1U6"/>
<dbReference type="EMBL" id="CP012382">
    <property type="protein sequence ID" value="AKZ59178.1"/>
    <property type="molecule type" value="Genomic_DNA"/>
</dbReference>
<name>A0A0K2B1U6_STRA7</name>
<evidence type="ECO:0000313" key="2">
    <source>
        <dbReference type="Proteomes" id="UP000061018"/>
    </source>
</evidence>